<comment type="caution">
    <text evidence="1">The sequence shown here is derived from an EMBL/GenBank/DDBJ whole genome shotgun (WGS) entry which is preliminary data.</text>
</comment>
<dbReference type="Proteomes" id="UP000031668">
    <property type="component" value="Unassembled WGS sequence"/>
</dbReference>
<evidence type="ECO:0000313" key="2">
    <source>
        <dbReference type="Proteomes" id="UP000031668"/>
    </source>
</evidence>
<dbReference type="InterPro" id="IPR012337">
    <property type="entry name" value="RNaseH-like_sf"/>
</dbReference>
<evidence type="ECO:0000313" key="1">
    <source>
        <dbReference type="EMBL" id="KII75087.1"/>
    </source>
</evidence>
<reference evidence="1 2" key="1">
    <citation type="journal article" date="2014" name="Genome Biol. Evol.">
        <title>The genome of the myxosporean Thelohanellus kitauei shows adaptations to nutrient acquisition within its fish host.</title>
        <authorList>
            <person name="Yang Y."/>
            <person name="Xiong J."/>
            <person name="Zhou Z."/>
            <person name="Huo F."/>
            <person name="Miao W."/>
            <person name="Ran C."/>
            <person name="Liu Y."/>
            <person name="Zhang J."/>
            <person name="Feng J."/>
            <person name="Wang M."/>
            <person name="Wang M."/>
            <person name="Wang L."/>
            <person name="Yao B."/>
        </authorList>
    </citation>
    <scope>NUCLEOTIDE SEQUENCE [LARGE SCALE GENOMIC DNA]</scope>
    <source>
        <strain evidence="1">Wuqing</strain>
    </source>
</reference>
<accession>A0A0C2NM48</accession>
<dbReference type="OrthoDB" id="1938712at2759"/>
<keyword evidence="2" id="KW-1185">Reference proteome</keyword>
<evidence type="ECO:0008006" key="3">
    <source>
        <dbReference type="Google" id="ProtNLM"/>
    </source>
</evidence>
<name>A0A0C2NM48_THEKT</name>
<dbReference type="EMBL" id="JWZT01000046">
    <property type="protein sequence ID" value="KII75087.1"/>
    <property type="molecule type" value="Genomic_DNA"/>
</dbReference>
<dbReference type="AlphaFoldDB" id="A0A0C2NM48"/>
<sequence>MQFHQTFLSDRGPQFVADLWASVSNAFGSKLYLTTYYHPHIEWPFRTFPSPYEIGTKTRTAIQEDVEASSAELVYGITLTVLVISYPFNRQNYPPAELFSN</sequence>
<organism evidence="1 2">
    <name type="scientific">Thelohanellus kitauei</name>
    <name type="common">Myxosporean</name>
    <dbReference type="NCBI Taxonomy" id="669202"/>
    <lineage>
        <taxon>Eukaryota</taxon>
        <taxon>Metazoa</taxon>
        <taxon>Cnidaria</taxon>
        <taxon>Myxozoa</taxon>
        <taxon>Myxosporea</taxon>
        <taxon>Bivalvulida</taxon>
        <taxon>Platysporina</taxon>
        <taxon>Myxobolidae</taxon>
        <taxon>Thelohanellus</taxon>
    </lineage>
</organism>
<proteinExistence type="predicted"/>
<dbReference type="SUPFAM" id="SSF53098">
    <property type="entry name" value="Ribonuclease H-like"/>
    <property type="match status" value="1"/>
</dbReference>
<gene>
    <name evidence="1" type="ORF">RF11_03160</name>
</gene>
<protein>
    <recommendedName>
        <fullName evidence="3">Integrase catalytic domain-containing protein</fullName>
    </recommendedName>
</protein>